<feature type="transmembrane region" description="Helical" evidence="8">
    <location>
        <begin position="155"/>
        <end position="174"/>
    </location>
</feature>
<evidence type="ECO:0000256" key="6">
    <source>
        <dbReference type="ARBA" id="ARBA00022989"/>
    </source>
</evidence>
<name>A0A1H2EW46_9PSED</name>
<evidence type="ECO:0000259" key="9">
    <source>
        <dbReference type="PROSITE" id="PS50850"/>
    </source>
</evidence>
<feature type="domain" description="Major facilitator superfamily (MFS) profile" evidence="9">
    <location>
        <begin position="138"/>
        <end position="379"/>
    </location>
</feature>
<evidence type="ECO:0000313" key="11">
    <source>
        <dbReference type="Proteomes" id="UP000243232"/>
    </source>
</evidence>
<protein>
    <submittedName>
        <fullName evidence="10">MFS transporter, PPP family, 3-phenylpropionic acid transporter</fullName>
    </submittedName>
</protein>
<sequence length="379" mass="42245">MPYWRLSGFYLFYFALLGATAPYLALYLDYLGFSSARIGELLAIPMLMRCISPNLWGWLGDRSGRRLAIVRFGALCTLFSFCLILLGKSYAWLALIMALYAFFWHAVLPQFEVLTLAHLGEQTERYSEVRLWGSVGFIVTVVGLGELFERVSLEVFPWVLIGIISCIFISSWWVPNAQLSSARDNPLSGGFLRQLRQPGVLAFFIVVGLMQLCHGPYYTFITLYLESLGYTRGVIGQLWAVGVVAEILVFLLMVRLLRHVSLRQVLIASLLLAVLRWLLLGTLADHWFWLLLAQLLHAATFGSFHSVCVLVVRRSFNARQQGQGQALYAAVSGVGGGLGALFAGYSWTGLGPTLTFFCASLVALLGAFILYRKMPENPS</sequence>
<feature type="transmembrane region" description="Helical" evidence="8">
    <location>
        <begin position="7"/>
        <end position="26"/>
    </location>
</feature>
<dbReference type="SUPFAM" id="SSF103473">
    <property type="entry name" value="MFS general substrate transporter"/>
    <property type="match status" value="1"/>
</dbReference>
<keyword evidence="7 8" id="KW-0472">Membrane</keyword>
<dbReference type="EMBL" id="LT629785">
    <property type="protein sequence ID" value="SDT99281.1"/>
    <property type="molecule type" value="Genomic_DNA"/>
</dbReference>
<dbReference type="GO" id="GO:0015528">
    <property type="term" value="F:lactose:proton symporter activity"/>
    <property type="evidence" value="ECO:0007669"/>
    <property type="project" value="TreeGrafter"/>
</dbReference>
<feature type="transmembrane region" description="Helical" evidence="8">
    <location>
        <begin position="129"/>
        <end position="149"/>
    </location>
</feature>
<feature type="transmembrane region" description="Helical" evidence="8">
    <location>
        <begin position="324"/>
        <end position="347"/>
    </location>
</feature>
<evidence type="ECO:0000256" key="7">
    <source>
        <dbReference type="ARBA" id="ARBA00023136"/>
    </source>
</evidence>
<feature type="transmembrane region" description="Helical" evidence="8">
    <location>
        <begin position="353"/>
        <end position="371"/>
    </location>
</feature>
<evidence type="ECO:0000256" key="3">
    <source>
        <dbReference type="ARBA" id="ARBA00022475"/>
    </source>
</evidence>
<dbReference type="InterPro" id="IPR020846">
    <property type="entry name" value="MFS_dom"/>
</dbReference>
<dbReference type="PANTHER" id="PTHR23522">
    <property type="entry name" value="BLL5896 PROTEIN"/>
    <property type="match status" value="1"/>
</dbReference>
<dbReference type="PANTHER" id="PTHR23522:SF10">
    <property type="entry name" value="3-PHENYLPROPIONIC ACID TRANSPORTER-RELATED"/>
    <property type="match status" value="1"/>
</dbReference>
<keyword evidence="3" id="KW-1003">Cell membrane</keyword>
<keyword evidence="11" id="KW-1185">Reference proteome</keyword>
<evidence type="ECO:0000313" key="10">
    <source>
        <dbReference type="EMBL" id="SDT99281.1"/>
    </source>
</evidence>
<evidence type="ECO:0000256" key="4">
    <source>
        <dbReference type="ARBA" id="ARBA00022519"/>
    </source>
</evidence>
<dbReference type="AlphaFoldDB" id="A0A1H2EW46"/>
<feature type="transmembrane region" description="Helical" evidence="8">
    <location>
        <begin position="264"/>
        <end position="281"/>
    </location>
</feature>
<dbReference type="GO" id="GO:0005886">
    <property type="term" value="C:plasma membrane"/>
    <property type="evidence" value="ECO:0007669"/>
    <property type="project" value="UniProtKB-SubCell"/>
</dbReference>
<proteinExistence type="predicted"/>
<dbReference type="PIRSF" id="PIRSF004925">
    <property type="entry name" value="HcaT"/>
    <property type="match status" value="1"/>
</dbReference>
<dbReference type="Proteomes" id="UP000243232">
    <property type="component" value="Chromosome I"/>
</dbReference>
<organism evidence="10 11">
    <name type="scientific">Pseudomonas pohangensis</name>
    <dbReference type="NCBI Taxonomy" id="364197"/>
    <lineage>
        <taxon>Bacteria</taxon>
        <taxon>Pseudomonadati</taxon>
        <taxon>Pseudomonadota</taxon>
        <taxon>Gammaproteobacteria</taxon>
        <taxon>Pseudomonadales</taxon>
        <taxon>Pseudomonadaceae</taxon>
        <taxon>Pseudomonas</taxon>
    </lineage>
</organism>
<feature type="transmembrane region" description="Helical" evidence="8">
    <location>
        <begin position="38"/>
        <end position="56"/>
    </location>
</feature>
<keyword evidence="2" id="KW-0813">Transport</keyword>
<dbReference type="Gene3D" id="1.20.1250.20">
    <property type="entry name" value="MFS general substrate transporter like domains"/>
    <property type="match status" value="2"/>
</dbReference>
<comment type="subcellular location">
    <subcellularLocation>
        <location evidence="1">Cell inner membrane</location>
        <topology evidence="1">Multi-pass membrane protein</topology>
    </subcellularLocation>
</comment>
<dbReference type="NCBIfam" id="NF037955">
    <property type="entry name" value="mfs"/>
    <property type="match status" value="1"/>
</dbReference>
<keyword evidence="6 8" id="KW-1133">Transmembrane helix</keyword>
<evidence type="ECO:0000256" key="8">
    <source>
        <dbReference type="SAM" id="Phobius"/>
    </source>
</evidence>
<dbReference type="InterPro" id="IPR024989">
    <property type="entry name" value="MFS_assoc_dom"/>
</dbReference>
<keyword evidence="5 8" id="KW-0812">Transmembrane</keyword>
<feature type="transmembrane region" description="Helical" evidence="8">
    <location>
        <begin position="238"/>
        <end position="257"/>
    </location>
</feature>
<dbReference type="Pfam" id="PF12832">
    <property type="entry name" value="MFS_1_like"/>
    <property type="match status" value="1"/>
</dbReference>
<dbReference type="STRING" id="364197.SAMN05216296_1122"/>
<feature type="transmembrane region" description="Helical" evidence="8">
    <location>
        <begin position="287"/>
        <end position="312"/>
    </location>
</feature>
<gene>
    <name evidence="10" type="ORF">SAMN05216296_1122</name>
</gene>
<keyword evidence="4" id="KW-0997">Cell inner membrane</keyword>
<feature type="transmembrane region" description="Helical" evidence="8">
    <location>
        <begin position="68"/>
        <end position="86"/>
    </location>
</feature>
<accession>A0A1H2EW46</accession>
<dbReference type="GO" id="GO:0030395">
    <property type="term" value="F:lactose binding"/>
    <property type="evidence" value="ECO:0007669"/>
    <property type="project" value="TreeGrafter"/>
</dbReference>
<evidence type="ECO:0000256" key="2">
    <source>
        <dbReference type="ARBA" id="ARBA00022448"/>
    </source>
</evidence>
<dbReference type="InterPro" id="IPR036259">
    <property type="entry name" value="MFS_trans_sf"/>
</dbReference>
<evidence type="ECO:0000256" key="5">
    <source>
        <dbReference type="ARBA" id="ARBA00022692"/>
    </source>
</evidence>
<reference evidence="11" key="1">
    <citation type="submission" date="2016-10" db="EMBL/GenBank/DDBJ databases">
        <authorList>
            <person name="Varghese N."/>
            <person name="Submissions S."/>
        </authorList>
    </citation>
    <scope>NUCLEOTIDE SEQUENCE [LARGE SCALE GENOMIC DNA]</scope>
    <source>
        <strain evidence="11">DSM 17875</strain>
    </source>
</reference>
<dbReference type="InterPro" id="IPR026032">
    <property type="entry name" value="HcaT-like"/>
</dbReference>
<dbReference type="PROSITE" id="PS50850">
    <property type="entry name" value="MFS"/>
    <property type="match status" value="1"/>
</dbReference>
<evidence type="ECO:0000256" key="1">
    <source>
        <dbReference type="ARBA" id="ARBA00004429"/>
    </source>
</evidence>
<feature type="transmembrane region" description="Helical" evidence="8">
    <location>
        <begin position="200"/>
        <end position="218"/>
    </location>
</feature>
<feature type="transmembrane region" description="Helical" evidence="8">
    <location>
        <begin position="92"/>
        <end position="117"/>
    </location>
</feature>